<sequence length="344" mass="38093">MSKNNGLVRVLRVVMPAVAVVCLVVLPPWDIVWAWLKPLPDSVQEQVEGAPGHGLDGIIVYVDKVGQKPALYAAGWKNRENRIPADPRALFKIASIGKLYVAAAASKLVADQRLSLDDTLAEHFPELVGRVENADTITLKMMLQHRSGIPNLTDHPDFPWGDPPKSPEAALKYALDQPADFEPGQSYAYSNTNYLLISELLDRTLGYSHQRFIKEEILTPLGLTHTFGSLKEVDLDEVMSGYAVGWEHDVKENNHGSMLATAEDVGIFLRALNDGSLLTEQEQSIYSSVYVYEHTGLVPGYQSIARYHEDIDAVVVQFVSTNGGNAWTISEVIYSRIIKILRGQ</sequence>
<dbReference type="PANTHER" id="PTHR46825:SF9">
    <property type="entry name" value="BETA-LACTAMASE-RELATED DOMAIN-CONTAINING PROTEIN"/>
    <property type="match status" value="1"/>
</dbReference>
<protein>
    <submittedName>
        <fullName evidence="3">Beta-lactamase</fullName>
    </submittedName>
</protein>
<evidence type="ECO:0000259" key="2">
    <source>
        <dbReference type="Pfam" id="PF00144"/>
    </source>
</evidence>
<dbReference type="OrthoDB" id="9799367at2"/>
<keyword evidence="1" id="KW-1133">Transmembrane helix</keyword>
<organism evidence="3 4">
    <name type="scientific">Marinimicrobium koreense</name>
    <dbReference type="NCBI Taxonomy" id="306545"/>
    <lineage>
        <taxon>Bacteria</taxon>
        <taxon>Pseudomonadati</taxon>
        <taxon>Pseudomonadota</taxon>
        <taxon>Gammaproteobacteria</taxon>
        <taxon>Cellvibrionales</taxon>
        <taxon>Cellvibrionaceae</taxon>
        <taxon>Marinimicrobium</taxon>
    </lineage>
</organism>
<dbReference type="Proteomes" id="UP000273643">
    <property type="component" value="Unassembled WGS sequence"/>
</dbReference>
<feature type="domain" description="Beta-lactamase-related" evidence="2">
    <location>
        <begin position="65"/>
        <end position="283"/>
    </location>
</feature>
<evidence type="ECO:0000313" key="3">
    <source>
        <dbReference type="EMBL" id="ROQ20503.1"/>
    </source>
</evidence>
<comment type="caution">
    <text evidence="3">The sequence shown here is derived from an EMBL/GenBank/DDBJ whole genome shotgun (WGS) entry which is preliminary data.</text>
</comment>
<dbReference type="InterPro" id="IPR012338">
    <property type="entry name" value="Beta-lactam/transpept-like"/>
</dbReference>
<dbReference type="Pfam" id="PF00144">
    <property type="entry name" value="Beta-lactamase"/>
    <property type="match status" value="1"/>
</dbReference>
<dbReference type="PANTHER" id="PTHR46825">
    <property type="entry name" value="D-ALANYL-D-ALANINE-CARBOXYPEPTIDASE/ENDOPEPTIDASE AMPH"/>
    <property type="match status" value="1"/>
</dbReference>
<evidence type="ECO:0000313" key="4">
    <source>
        <dbReference type="Proteomes" id="UP000273643"/>
    </source>
</evidence>
<dbReference type="Gene3D" id="3.40.710.10">
    <property type="entry name" value="DD-peptidase/beta-lactamase superfamily"/>
    <property type="match status" value="1"/>
</dbReference>
<gene>
    <name evidence="3" type="ORF">EDC38_1109</name>
</gene>
<dbReference type="SUPFAM" id="SSF56601">
    <property type="entry name" value="beta-lactamase/transpeptidase-like"/>
    <property type="match status" value="1"/>
</dbReference>
<keyword evidence="1" id="KW-0812">Transmembrane</keyword>
<dbReference type="InterPro" id="IPR001466">
    <property type="entry name" value="Beta-lactam-related"/>
</dbReference>
<dbReference type="InterPro" id="IPR050491">
    <property type="entry name" value="AmpC-like"/>
</dbReference>
<keyword evidence="4" id="KW-1185">Reference proteome</keyword>
<dbReference type="EMBL" id="RJUK01000001">
    <property type="protein sequence ID" value="ROQ20503.1"/>
    <property type="molecule type" value="Genomic_DNA"/>
</dbReference>
<reference evidence="3 4" key="1">
    <citation type="submission" date="2018-11" db="EMBL/GenBank/DDBJ databases">
        <title>Genomic Encyclopedia of Type Strains, Phase IV (KMG-IV): sequencing the most valuable type-strain genomes for metagenomic binning, comparative biology and taxonomic classification.</title>
        <authorList>
            <person name="Goeker M."/>
        </authorList>
    </citation>
    <scope>NUCLEOTIDE SEQUENCE [LARGE SCALE GENOMIC DNA]</scope>
    <source>
        <strain evidence="3 4">DSM 16974</strain>
    </source>
</reference>
<evidence type="ECO:0000256" key="1">
    <source>
        <dbReference type="SAM" id="Phobius"/>
    </source>
</evidence>
<keyword evidence="1" id="KW-0472">Membrane</keyword>
<dbReference type="AlphaFoldDB" id="A0A3N1NWH9"/>
<accession>A0A3N1NWH9</accession>
<feature type="transmembrane region" description="Helical" evidence="1">
    <location>
        <begin position="12"/>
        <end position="36"/>
    </location>
</feature>
<proteinExistence type="predicted"/>
<dbReference type="RefSeq" id="WP_123637641.1">
    <property type="nucleotide sequence ID" value="NZ_RJUK01000001.1"/>
</dbReference>
<name>A0A3N1NWH9_9GAMM</name>